<dbReference type="Proteomes" id="UP000572680">
    <property type="component" value="Unassembled WGS sequence"/>
</dbReference>
<dbReference type="RefSeq" id="WP_182846433.1">
    <property type="nucleotide sequence ID" value="NZ_BAAALP010000023.1"/>
</dbReference>
<organism evidence="1 2">
    <name type="scientific">Actinomadura namibiensis</name>
    <dbReference type="NCBI Taxonomy" id="182080"/>
    <lineage>
        <taxon>Bacteria</taxon>
        <taxon>Bacillati</taxon>
        <taxon>Actinomycetota</taxon>
        <taxon>Actinomycetes</taxon>
        <taxon>Streptosporangiales</taxon>
        <taxon>Thermomonosporaceae</taxon>
        <taxon>Actinomadura</taxon>
    </lineage>
</organism>
<gene>
    <name evidence="1" type="ORF">HNR61_006003</name>
</gene>
<proteinExistence type="predicted"/>
<reference evidence="1 2" key="1">
    <citation type="submission" date="2020-08" db="EMBL/GenBank/DDBJ databases">
        <title>Genomic Encyclopedia of Type Strains, Phase IV (KMG-IV): sequencing the most valuable type-strain genomes for metagenomic binning, comparative biology and taxonomic classification.</title>
        <authorList>
            <person name="Goeker M."/>
        </authorList>
    </citation>
    <scope>NUCLEOTIDE SEQUENCE [LARGE SCALE GENOMIC DNA]</scope>
    <source>
        <strain evidence="1 2">DSM 44197</strain>
    </source>
</reference>
<dbReference type="InterPro" id="IPR046897">
    <property type="entry name" value="ABC-3C_MC6"/>
</dbReference>
<sequence>MLLPSKTLPADQALVAVAAQILLQLDRPRSVSATWDRLLEWRSARGMDPTPPFWWFSLALDLLYAIGAVEHRDGELTRKHRAARPDQ</sequence>
<dbReference type="EMBL" id="JACJIA010000008">
    <property type="protein sequence ID" value="MBA8954349.1"/>
    <property type="molecule type" value="Genomic_DNA"/>
</dbReference>
<evidence type="ECO:0000313" key="2">
    <source>
        <dbReference type="Proteomes" id="UP000572680"/>
    </source>
</evidence>
<dbReference type="Pfam" id="PF20293">
    <property type="entry name" value="MC6"/>
    <property type="match status" value="1"/>
</dbReference>
<evidence type="ECO:0000313" key="1">
    <source>
        <dbReference type="EMBL" id="MBA8954349.1"/>
    </source>
</evidence>
<name>A0A7W3LU52_ACTNM</name>
<accession>A0A7W3LU52</accession>
<keyword evidence="2" id="KW-1185">Reference proteome</keyword>
<comment type="caution">
    <text evidence="1">The sequence shown here is derived from an EMBL/GenBank/DDBJ whole genome shotgun (WGS) entry which is preliminary data.</text>
</comment>
<protein>
    <submittedName>
        <fullName evidence="1">Uncharacterized protein</fullName>
    </submittedName>
</protein>
<dbReference type="AlphaFoldDB" id="A0A7W3LU52"/>